<evidence type="ECO:0000313" key="6">
    <source>
        <dbReference type="EMBL" id="PEA87721.1"/>
    </source>
</evidence>
<feature type="domain" description="Peptidase S8/S53" evidence="5">
    <location>
        <begin position="265"/>
        <end position="547"/>
    </location>
</feature>
<keyword evidence="2" id="KW-0645">Protease</keyword>
<evidence type="ECO:0000259" key="5">
    <source>
        <dbReference type="Pfam" id="PF00082"/>
    </source>
</evidence>
<dbReference type="InterPro" id="IPR036852">
    <property type="entry name" value="Peptidase_S8/S53_dom_sf"/>
</dbReference>
<dbReference type="Proteomes" id="UP000220702">
    <property type="component" value="Unassembled WGS sequence"/>
</dbReference>
<dbReference type="PANTHER" id="PTHR43806:SF11">
    <property type="entry name" value="CEREVISIN-RELATED"/>
    <property type="match status" value="1"/>
</dbReference>
<dbReference type="InterPro" id="IPR000209">
    <property type="entry name" value="Peptidase_S8/S53_dom"/>
</dbReference>
<dbReference type="PANTHER" id="PTHR43806">
    <property type="entry name" value="PEPTIDASE S8"/>
    <property type="match status" value="1"/>
</dbReference>
<evidence type="ECO:0000256" key="4">
    <source>
        <dbReference type="ARBA" id="ARBA00022825"/>
    </source>
</evidence>
<dbReference type="InterPro" id="IPR050131">
    <property type="entry name" value="Peptidase_S8_subtilisin-like"/>
</dbReference>
<sequence>MEGEKFDYPIKLISLRKGDIKPNRANGGDKKIFCEVTRELRSGLAQKIDAVESSFEQRFKEHPKTPAVAKVTLRSDAIAKSHRPTNLFSSSTCPIIGVGESNELFIEVNTQRLNNLKQKIMNSSAKVIESNISTLEDIIPYLPEDVVSLGIKKHIQNEELRFVKIKLFKFSNDETNIDVEQEFEEHLIKVGSKIQKKIYYARHLTVYKVLINNNVKLEELTNFGGIKSLSFFPIITTNDSFGFKEHTIDQEISAFSPIPGVEYPYVGVVDSGIKDGNVFLDDWVTHREDYVLPEEKNCNHGSFVSGIIAYNNRFNFQKNIYDGVKIIDVIAIPNSNSNYGPTGMVDEEELVEILREVVPKYCDKVKVWNLSLNSENTCEEQGFSDLAIALDEIQDENDVIFVISAGNYNGHPPRLWPIESHLNFDDIITSPADSVRAITVGSITHINSDLSPIHCPSPFSRRGPGPNYITKPELVDYGGNITFSPFQNNGVTSIDENGRIVEDIGTSFSTPRVSALLSKIYHYLEYTPSRSLAKALLIHSAVDRRTNRRPEKKDRPYLGFGQPQDLQTLLECSKSSATIIFEGTINPSTYMEIADFPFPKVLTENGKCFGEIFVTLVYNPPLNSDYSFEYCRSNIEVSLGTTKPGGYSGEVPLERMGALEKELIENGMKWAPVKVYHRKISTRGINDYPWKLKLTISGRSEEVLGPQDFSLIVTIKDPQNQKDVYHDVVQQLQQRFIFTDLKVSNRVRTIN</sequence>
<reference evidence="6 7" key="1">
    <citation type="submission" date="2017-09" db="EMBL/GenBank/DDBJ databases">
        <title>Large-scale bioinformatics analysis of Bacillus genomes uncovers conserved roles of natural products in bacterial physiology.</title>
        <authorList>
            <consortium name="Agbiome Team Llc"/>
            <person name="Bleich R.M."/>
            <person name="Grubbs K.J."/>
            <person name="Santa Maria K.C."/>
            <person name="Allen S.E."/>
            <person name="Farag S."/>
            <person name="Shank E.A."/>
            <person name="Bowers A."/>
        </authorList>
    </citation>
    <scope>NUCLEOTIDE SEQUENCE [LARGE SCALE GENOMIC DNA]</scope>
    <source>
        <strain evidence="6 7">AFS089089</strain>
    </source>
</reference>
<gene>
    <name evidence="6" type="ORF">CON71_22810</name>
</gene>
<dbReference type="Gene3D" id="3.40.50.200">
    <property type="entry name" value="Peptidase S8/S53 domain"/>
    <property type="match status" value="1"/>
</dbReference>
<dbReference type="CDD" id="cd04847">
    <property type="entry name" value="Peptidases_S8_Subtilisin_like_2"/>
    <property type="match status" value="1"/>
</dbReference>
<evidence type="ECO:0000313" key="7">
    <source>
        <dbReference type="Proteomes" id="UP000220702"/>
    </source>
</evidence>
<dbReference type="AlphaFoldDB" id="A0A9X6Y8W8"/>
<comment type="similarity">
    <text evidence="1">Belongs to the peptidase S8 family.</text>
</comment>
<accession>A0A9X6Y8W8</accession>
<evidence type="ECO:0000256" key="1">
    <source>
        <dbReference type="ARBA" id="ARBA00011073"/>
    </source>
</evidence>
<proteinExistence type="inferred from homology"/>
<dbReference type="RefSeq" id="WP_098902316.1">
    <property type="nucleotide sequence ID" value="NZ_NVNL01000043.1"/>
</dbReference>
<dbReference type="SUPFAM" id="SSF52743">
    <property type="entry name" value="Subtilisin-like"/>
    <property type="match status" value="1"/>
</dbReference>
<comment type="caution">
    <text evidence="6">The sequence shown here is derived from an EMBL/GenBank/DDBJ whole genome shotgun (WGS) entry which is preliminary data.</text>
</comment>
<evidence type="ECO:0000256" key="3">
    <source>
        <dbReference type="ARBA" id="ARBA00022801"/>
    </source>
</evidence>
<dbReference type="GO" id="GO:0004252">
    <property type="term" value="F:serine-type endopeptidase activity"/>
    <property type="evidence" value="ECO:0007669"/>
    <property type="project" value="InterPro"/>
</dbReference>
<dbReference type="GO" id="GO:0006508">
    <property type="term" value="P:proteolysis"/>
    <property type="evidence" value="ECO:0007669"/>
    <property type="project" value="UniProtKB-KW"/>
</dbReference>
<dbReference type="Pfam" id="PF00082">
    <property type="entry name" value="Peptidase_S8"/>
    <property type="match status" value="1"/>
</dbReference>
<evidence type="ECO:0000256" key="2">
    <source>
        <dbReference type="ARBA" id="ARBA00022670"/>
    </source>
</evidence>
<organism evidence="6 7">
    <name type="scientific">Bacillus thuringiensis</name>
    <dbReference type="NCBI Taxonomy" id="1428"/>
    <lineage>
        <taxon>Bacteria</taxon>
        <taxon>Bacillati</taxon>
        <taxon>Bacillota</taxon>
        <taxon>Bacilli</taxon>
        <taxon>Bacillales</taxon>
        <taxon>Bacillaceae</taxon>
        <taxon>Bacillus</taxon>
        <taxon>Bacillus cereus group</taxon>
    </lineage>
</organism>
<keyword evidence="4" id="KW-0720">Serine protease</keyword>
<name>A0A9X6Y8W8_BACTU</name>
<dbReference type="EMBL" id="NVNL01000043">
    <property type="protein sequence ID" value="PEA87721.1"/>
    <property type="molecule type" value="Genomic_DNA"/>
</dbReference>
<protein>
    <recommendedName>
        <fullName evidence="5">Peptidase S8/S53 domain-containing protein</fullName>
    </recommendedName>
</protein>
<keyword evidence="3" id="KW-0378">Hydrolase</keyword>
<dbReference type="InterPro" id="IPR034074">
    <property type="entry name" value="Y4bN_pept_dom"/>
</dbReference>